<dbReference type="Gene3D" id="2.60.40.10">
    <property type="entry name" value="Immunoglobulins"/>
    <property type="match status" value="2"/>
</dbReference>
<evidence type="ECO:0000256" key="6">
    <source>
        <dbReference type="ARBA" id="ARBA00023136"/>
    </source>
</evidence>
<evidence type="ECO:0000256" key="1">
    <source>
        <dbReference type="ARBA" id="ARBA00004167"/>
    </source>
</evidence>
<keyword evidence="8" id="KW-0325">Glycoprotein</keyword>
<dbReference type="Pfam" id="PF08205">
    <property type="entry name" value="C2-set_2"/>
    <property type="match status" value="1"/>
</dbReference>
<dbReference type="GeneTree" id="ENSGT00940000175300"/>
<keyword evidence="7" id="KW-1015">Disulfide bond</keyword>
<dbReference type="GO" id="GO:0005912">
    <property type="term" value="C:adherens junction"/>
    <property type="evidence" value="ECO:0007669"/>
    <property type="project" value="TreeGrafter"/>
</dbReference>
<accession>A0A3Q2W4G2</accession>
<dbReference type="InterPro" id="IPR013162">
    <property type="entry name" value="CD80_C2-set"/>
</dbReference>
<evidence type="ECO:0000256" key="5">
    <source>
        <dbReference type="ARBA" id="ARBA00022889"/>
    </source>
</evidence>
<keyword evidence="4" id="KW-0677">Repeat</keyword>
<keyword evidence="9" id="KW-0812">Transmembrane</keyword>
<dbReference type="PROSITE" id="PS50835">
    <property type="entry name" value="IG_LIKE"/>
    <property type="match status" value="1"/>
</dbReference>
<evidence type="ECO:0000256" key="9">
    <source>
        <dbReference type="SAM" id="Phobius"/>
    </source>
</evidence>
<dbReference type="STRING" id="8153.ENSHBUP00000019661"/>
<proteinExistence type="inferred from homology"/>
<dbReference type="GO" id="GO:0007157">
    <property type="term" value="P:heterophilic cell-cell adhesion via plasma membrane cell adhesion molecules"/>
    <property type="evidence" value="ECO:0007669"/>
    <property type="project" value="TreeGrafter"/>
</dbReference>
<feature type="domain" description="Ig-like" evidence="10">
    <location>
        <begin position="132"/>
        <end position="275"/>
    </location>
</feature>
<keyword evidence="3" id="KW-0732">Signal</keyword>
<dbReference type="AlphaFoldDB" id="A0A3Q2W4G2"/>
<evidence type="ECO:0000256" key="8">
    <source>
        <dbReference type="ARBA" id="ARBA00023180"/>
    </source>
</evidence>
<name>A0A3Q2W4G2_HAPBU</name>
<dbReference type="GO" id="GO:0007156">
    <property type="term" value="P:homophilic cell adhesion via plasma membrane adhesion molecules"/>
    <property type="evidence" value="ECO:0007669"/>
    <property type="project" value="TreeGrafter"/>
</dbReference>
<evidence type="ECO:0000256" key="7">
    <source>
        <dbReference type="ARBA" id="ARBA00023157"/>
    </source>
</evidence>
<dbReference type="InterPro" id="IPR003599">
    <property type="entry name" value="Ig_sub"/>
</dbReference>
<feature type="transmembrane region" description="Helical" evidence="9">
    <location>
        <begin position="282"/>
        <end position="305"/>
    </location>
</feature>
<evidence type="ECO:0000256" key="2">
    <source>
        <dbReference type="ARBA" id="ARBA00007810"/>
    </source>
</evidence>
<evidence type="ECO:0000259" key="10">
    <source>
        <dbReference type="PROSITE" id="PS50835"/>
    </source>
</evidence>
<sequence>MLGCLGLICCFSFPECHWGCSLVVFQIWIFSKVVTAFQGGTAILPCHVIDTNDDLTQISWQRKTREKPRNDNFLTVLPREGPQFVNGGDDRFKHIGNFNDKNSSSPCFPRQSYFHHPSCMLIYFSAAPLLVPPFTNIKDSLPTLGTEEVLFATCTAAGSKPPAEVRWLTDALGEKVRTTTNSTQYDNDTTTTVSSQFGVPTREINGHQVQCLKKLITEALSYFSRSGQLLPQPGVKADGAKLQLLSLTSDLNGLYQCEASNRYGKKYGQLYVHVASGEVTSAAAWVLFGVLLSLNAVGDAVWYFYKLQRYVKH</sequence>
<reference evidence="11" key="2">
    <citation type="submission" date="2025-09" db="UniProtKB">
        <authorList>
            <consortium name="Ensembl"/>
        </authorList>
    </citation>
    <scope>IDENTIFICATION</scope>
</reference>
<dbReference type="InterPro" id="IPR013783">
    <property type="entry name" value="Ig-like_fold"/>
</dbReference>
<dbReference type="InterPro" id="IPR007110">
    <property type="entry name" value="Ig-like_dom"/>
</dbReference>
<evidence type="ECO:0000313" key="12">
    <source>
        <dbReference type="Proteomes" id="UP000264840"/>
    </source>
</evidence>
<keyword evidence="6 9" id="KW-0472">Membrane</keyword>
<dbReference type="SMART" id="SM00409">
    <property type="entry name" value="IG"/>
    <property type="match status" value="1"/>
</dbReference>
<keyword evidence="9" id="KW-1133">Transmembrane helix</keyword>
<reference evidence="11" key="1">
    <citation type="submission" date="2025-08" db="UniProtKB">
        <authorList>
            <consortium name="Ensembl"/>
        </authorList>
    </citation>
    <scope>IDENTIFICATION</scope>
</reference>
<evidence type="ECO:0000313" key="11">
    <source>
        <dbReference type="Ensembl" id="ENSHBUP00000019661.1"/>
    </source>
</evidence>
<organism evidence="11 12">
    <name type="scientific">Haplochromis burtoni</name>
    <name type="common">Burton's mouthbrooder</name>
    <name type="synonym">Chromis burtoni</name>
    <dbReference type="NCBI Taxonomy" id="8153"/>
    <lineage>
        <taxon>Eukaryota</taxon>
        <taxon>Metazoa</taxon>
        <taxon>Chordata</taxon>
        <taxon>Craniata</taxon>
        <taxon>Vertebrata</taxon>
        <taxon>Euteleostomi</taxon>
        <taxon>Actinopterygii</taxon>
        <taxon>Neopterygii</taxon>
        <taxon>Teleostei</taxon>
        <taxon>Neoteleostei</taxon>
        <taxon>Acanthomorphata</taxon>
        <taxon>Ovalentaria</taxon>
        <taxon>Cichlomorphae</taxon>
        <taxon>Cichliformes</taxon>
        <taxon>Cichlidae</taxon>
        <taxon>African cichlids</taxon>
        <taxon>Pseudocrenilabrinae</taxon>
        <taxon>Haplochromini</taxon>
        <taxon>Haplochromis</taxon>
    </lineage>
</organism>
<dbReference type="PANTHER" id="PTHR23277:SF106">
    <property type="entry name" value="NECTIN-1 ISOFORM X1-RELATED"/>
    <property type="match status" value="1"/>
</dbReference>
<evidence type="ECO:0000256" key="3">
    <source>
        <dbReference type="ARBA" id="ARBA00022729"/>
    </source>
</evidence>
<evidence type="ECO:0000256" key="4">
    <source>
        <dbReference type="ARBA" id="ARBA00022737"/>
    </source>
</evidence>
<keyword evidence="12" id="KW-1185">Reference proteome</keyword>
<keyword evidence="5" id="KW-0130">Cell adhesion</keyword>
<dbReference type="PANTHER" id="PTHR23277">
    <property type="entry name" value="NECTIN-RELATED"/>
    <property type="match status" value="1"/>
</dbReference>
<comment type="subcellular location">
    <subcellularLocation>
        <location evidence="1">Membrane</location>
        <topology evidence="1">Single-pass membrane protein</topology>
    </subcellularLocation>
</comment>
<protein>
    <recommendedName>
        <fullName evidence="10">Ig-like domain-containing protein</fullName>
    </recommendedName>
</protein>
<dbReference type="InterPro" id="IPR051427">
    <property type="entry name" value="Nectin/Nectin-like"/>
</dbReference>
<dbReference type="SUPFAM" id="SSF48726">
    <property type="entry name" value="Immunoglobulin"/>
    <property type="match status" value="2"/>
</dbReference>
<dbReference type="Ensembl" id="ENSHBUT00000029072.1">
    <property type="protein sequence ID" value="ENSHBUP00000019661.1"/>
    <property type="gene ID" value="ENSHBUG00000021864.1"/>
</dbReference>
<dbReference type="GO" id="GO:0016020">
    <property type="term" value="C:membrane"/>
    <property type="evidence" value="ECO:0007669"/>
    <property type="project" value="UniProtKB-SubCell"/>
</dbReference>
<dbReference type="Proteomes" id="UP000264840">
    <property type="component" value="Unplaced"/>
</dbReference>
<comment type="similarity">
    <text evidence="2">Belongs to the nectin family.</text>
</comment>
<dbReference type="InterPro" id="IPR036179">
    <property type="entry name" value="Ig-like_dom_sf"/>
</dbReference>